<keyword evidence="3" id="KW-0998">Cell outer membrane</keyword>
<dbReference type="SUPFAM" id="SSF49452">
    <property type="entry name" value="Starch-binding domain-like"/>
    <property type="match status" value="1"/>
</dbReference>
<dbReference type="InterPro" id="IPR036942">
    <property type="entry name" value="Beta-barrel_TonB_sf"/>
</dbReference>
<name>A0A1I2BJM8_9FLAO</name>
<dbReference type="Proteomes" id="UP000198596">
    <property type="component" value="Unassembled WGS sequence"/>
</dbReference>
<sequence length="977" mass="109904">MFVVQPLHVIVAIELLIGFSAFKKYKPSSVASMNKFYVAFFFIVHIGCSVAQNNTGFFGKVVDSKTQNSLGFVVVSIQNTTLMQLTKDDGNFSFDTVPEGNILVLVHSQGFKDGLYPVEITEGQMLDLGTITLEEDQSTEQQNSIITLIESDFGEDNSSSESTSGLLQSSRDAFLQAAAFNWGQARFRVRGLDSEHSTMMINGVSMNKIYDGRPQWGEWGGLNDALRNQEFTLGTAPSDYTFGGILGTQEINTRASIYRPGSRISFSSANTNYSWRTMATHASGMNSRGWAFVVSAGKRWAQEGYFEGTIYDANSFFISLEKKLSEKHSLNLTAMYTPNSRAKNSPNTAEVTQLTNVNYNSYWGFQDGIKRNARIKTIEEPTIMLNHYFKINDKINLNSSVMYQFGKIANSNIDYQNANSPDPTYYRKMPSYYSSLYAKDNGEFSGEFTPDYENAEKSKAEFLAHSQIDWKALYQANQNPVLNSNGTISGYEPTKSKYVLYEDQVVDETAVATTNLSAQLSENIFLNVGASFKKLKSHNSQKLLDLLGGSYFEDIDAFYSGNQSQSDLNNPDRQVVVGDTYAYNYNCFANTLEAFTQFKFTYSKVDFYLAQNFCRADYQREGLYKNGIYETNSFGKSEKIAFENFGFKAGFNLKISGKQLVTFNAAHLTKAPSLRNTFANSRLNNSIVDELESENISSLDVSYIYRSPKLKARLTAYYSLIKNATQISFFYAEGIFDDGAGYLNTDAFVSQTLTQLNKKNVGAEFSLEYQLTQTFKTTFSAAFGEYIYDSNPRVTLTNDAEATSENTSPIFNFGMASLKNYKQAGMPQRAYSVGIEYRDPKYWWISANVNYLTNSYIDISPISRTEIFYKNPASGFNFPEATEERAAMLLKQEKFDPTMLFNLVGGKSWRIYGKNVGVFASINNVLDVTYKTGGYEQARNANFRQINQDVSSGTPSFGPKYFYGYGRTYFVNLYINL</sequence>
<dbReference type="AlphaFoldDB" id="A0A1I2BJM8"/>
<reference evidence="5" key="1">
    <citation type="submission" date="2016-10" db="EMBL/GenBank/DDBJ databases">
        <authorList>
            <person name="Varghese N."/>
            <person name="Submissions S."/>
        </authorList>
    </citation>
    <scope>NUCLEOTIDE SEQUENCE [LARGE SCALE GENOMIC DNA]</scope>
    <source>
        <strain evidence="5">CGMCC 1.9227</strain>
    </source>
</reference>
<dbReference type="EMBL" id="FONQ01000002">
    <property type="protein sequence ID" value="SFE56229.1"/>
    <property type="molecule type" value="Genomic_DNA"/>
</dbReference>
<proteinExistence type="predicted"/>
<evidence type="ECO:0000313" key="5">
    <source>
        <dbReference type="Proteomes" id="UP000198596"/>
    </source>
</evidence>
<evidence type="ECO:0000256" key="1">
    <source>
        <dbReference type="ARBA" id="ARBA00004442"/>
    </source>
</evidence>
<dbReference type="Gene3D" id="2.40.170.20">
    <property type="entry name" value="TonB-dependent receptor, beta-barrel domain"/>
    <property type="match status" value="1"/>
</dbReference>
<evidence type="ECO:0000256" key="2">
    <source>
        <dbReference type="ARBA" id="ARBA00023136"/>
    </source>
</evidence>
<protein>
    <submittedName>
        <fullName evidence="4">CarboxypepD_reg-like domain-containing protein</fullName>
    </submittedName>
</protein>
<accession>A0A1I2BJM8</accession>
<keyword evidence="2" id="KW-0472">Membrane</keyword>
<dbReference type="Pfam" id="PF13715">
    <property type="entry name" value="CarbopepD_reg_2"/>
    <property type="match status" value="1"/>
</dbReference>
<dbReference type="SUPFAM" id="SSF56935">
    <property type="entry name" value="Porins"/>
    <property type="match status" value="1"/>
</dbReference>
<organism evidence="4 5">
    <name type="scientific">Flavobacterium xueshanense</name>
    <dbReference type="NCBI Taxonomy" id="935223"/>
    <lineage>
        <taxon>Bacteria</taxon>
        <taxon>Pseudomonadati</taxon>
        <taxon>Bacteroidota</taxon>
        <taxon>Flavobacteriia</taxon>
        <taxon>Flavobacteriales</taxon>
        <taxon>Flavobacteriaceae</taxon>
        <taxon>Flavobacterium</taxon>
    </lineage>
</organism>
<dbReference type="InterPro" id="IPR013784">
    <property type="entry name" value="Carb-bd-like_fold"/>
</dbReference>
<dbReference type="STRING" id="935223.SAMN04488131_102363"/>
<dbReference type="Gene3D" id="2.60.40.1120">
    <property type="entry name" value="Carboxypeptidase-like, regulatory domain"/>
    <property type="match status" value="1"/>
</dbReference>
<comment type="subcellular location">
    <subcellularLocation>
        <location evidence="1">Cell outer membrane</location>
    </subcellularLocation>
</comment>
<gene>
    <name evidence="4" type="ORF">SAMN04488131_102363</name>
</gene>
<keyword evidence="5" id="KW-1185">Reference proteome</keyword>
<evidence type="ECO:0000256" key="3">
    <source>
        <dbReference type="ARBA" id="ARBA00023237"/>
    </source>
</evidence>
<dbReference type="GO" id="GO:0009279">
    <property type="term" value="C:cell outer membrane"/>
    <property type="evidence" value="ECO:0007669"/>
    <property type="project" value="UniProtKB-SubCell"/>
</dbReference>
<dbReference type="GO" id="GO:0030246">
    <property type="term" value="F:carbohydrate binding"/>
    <property type="evidence" value="ECO:0007669"/>
    <property type="project" value="InterPro"/>
</dbReference>
<evidence type="ECO:0000313" key="4">
    <source>
        <dbReference type="EMBL" id="SFE56229.1"/>
    </source>
</evidence>